<dbReference type="Pfam" id="PF04773">
    <property type="entry name" value="FecR"/>
    <property type="match status" value="1"/>
</dbReference>
<organism evidence="3 4">
    <name type="scientific">Neolewinella marina</name>
    <dbReference type="NCBI Taxonomy" id="438751"/>
    <lineage>
        <taxon>Bacteria</taxon>
        <taxon>Pseudomonadati</taxon>
        <taxon>Bacteroidota</taxon>
        <taxon>Saprospiria</taxon>
        <taxon>Saprospirales</taxon>
        <taxon>Lewinellaceae</taxon>
        <taxon>Neolewinella</taxon>
    </lineage>
</organism>
<feature type="domain" description="FecR protein" evidence="2">
    <location>
        <begin position="108"/>
        <end position="191"/>
    </location>
</feature>
<dbReference type="EMBL" id="PDLO01000001">
    <property type="protein sequence ID" value="PHL00155.1"/>
    <property type="molecule type" value="Genomic_DNA"/>
</dbReference>
<dbReference type="InterPro" id="IPR012373">
    <property type="entry name" value="Ferrdict_sens_TM"/>
</dbReference>
<dbReference type="PANTHER" id="PTHR30273:SF2">
    <property type="entry name" value="PROTEIN FECR"/>
    <property type="match status" value="1"/>
</dbReference>
<protein>
    <recommendedName>
        <fullName evidence="2">FecR protein domain-containing protein</fullName>
    </recommendedName>
</protein>
<accession>A0A2G0CJK9</accession>
<evidence type="ECO:0000313" key="4">
    <source>
        <dbReference type="Proteomes" id="UP000226437"/>
    </source>
</evidence>
<dbReference type="GO" id="GO:0016989">
    <property type="term" value="F:sigma factor antagonist activity"/>
    <property type="evidence" value="ECO:0007669"/>
    <property type="project" value="TreeGrafter"/>
</dbReference>
<evidence type="ECO:0000313" key="3">
    <source>
        <dbReference type="EMBL" id="PHL00155.1"/>
    </source>
</evidence>
<keyword evidence="1" id="KW-0472">Membrane</keyword>
<name>A0A2G0CJK9_9BACT</name>
<dbReference type="Gene3D" id="3.55.50.30">
    <property type="match status" value="1"/>
</dbReference>
<evidence type="ECO:0000259" key="2">
    <source>
        <dbReference type="Pfam" id="PF04773"/>
    </source>
</evidence>
<reference evidence="3 4" key="1">
    <citation type="submission" date="2017-10" db="EMBL/GenBank/DDBJ databases">
        <title>The draft genome sequence of Lewinella marina KCTC 32374.</title>
        <authorList>
            <person name="Wang K."/>
        </authorList>
    </citation>
    <scope>NUCLEOTIDE SEQUENCE [LARGE SCALE GENOMIC DNA]</scope>
    <source>
        <strain evidence="3 4">MKG-38</strain>
    </source>
</reference>
<feature type="transmembrane region" description="Helical" evidence="1">
    <location>
        <begin position="76"/>
        <end position="95"/>
    </location>
</feature>
<dbReference type="Gene3D" id="2.60.120.1440">
    <property type="match status" value="1"/>
</dbReference>
<keyword evidence="1" id="KW-1133">Transmembrane helix</keyword>
<gene>
    <name evidence="3" type="ORF">CGL56_03700</name>
</gene>
<dbReference type="Proteomes" id="UP000226437">
    <property type="component" value="Unassembled WGS sequence"/>
</dbReference>
<keyword evidence="4" id="KW-1185">Reference proteome</keyword>
<comment type="caution">
    <text evidence="3">The sequence shown here is derived from an EMBL/GenBank/DDBJ whole genome shotgun (WGS) entry which is preliminary data.</text>
</comment>
<dbReference type="PIRSF" id="PIRSF018266">
    <property type="entry name" value="FecR"/>
    <property type="match status" value="1"/>
</dbReference>
<dbReference type="PANTHER" id="PTHR30273">
    <property type="entry name" value="PERIPLASMIC SIGNAL SENSOR AND SIGMA FACTOR ACTIVATOR FECR-RELATED"/>
    <property type="match status" value="1"/>
</dbReference>
<sequence length="309" mass="33864">MEEPFSDDTLLARWLAGELSPAEEQELRARPDFAEYERLARAATRLSAPEYDIVKELERLRQRRQTVRKPSRPRRWLPYVAAAVAVLLAATIFLWPAPEQTILAAAGDGPRSLQLEDGTLIRLNAGSRLTYRNTDALRLARLEGEAFFAVAGNGQPFVVETELGEVRVLGTRFNVDSRGERLSVTCTEGRVGVTPALGDTTYLLTAGAAVELQAGRTPGVVAADTLLATDWLTGRSIFRSRPLAEVKAELERQYNLQITLDPGIDSTQLLTTSFPNQGPSTAALEVVFGALPDVSFRQSGRRVSVTTSR</sequence>
<dbReference type="AlphaFoldDB" id="A0A2G0CJK9"/>
<dbReference type="InterPro" id="IPR006860">
    <property type="entry name" value="FecR"/>
</dbReference>
<dbReference type="RefSeq" id="WP_099105134.1">
    <property type="nucleotide sequence ID" value="NZ_JAATJF010000001.1"/>
</dbReference>
<evidence type="ECO:0000256" key="1">
    <source>
        <dbReference type="SAM" id="Phobius"/>
    </source>
</evidence>
<dbReference type="OrthoDB" id="1097347at2"/>
<proteinExistence type="predicted"/>
<keyword evidence="1" id="KW-0812">Transmembrane</keyword>